<dbReference type="NCBIfam" id="TIGR01554">
    <property type="entry name" value="major_cap_HK97"/>
    <property type="match status" value="1"/>
</dbReference>
<dbReference type="Gene3D" id="3.30.2400.10">
    <property type="entry name" value="Major capsid protein gp5"/>
    <property type="match status" value="1"/>
</dbReference>
<evidence type="ECO:0000313" key="3">
    <source>
        <dbReference type="EMBL" id="SPM32040.1"/>
    </source>
</evidence>
<dbReference type="STRING" id="1841859.GCA_900157385_05568"/>
<accession>A0A2U3NKL4</accession>
<gene>
    <name evidence="3" type="ORF">MTAB308_5566</name>
</gene>
<dbReference type="InterPro" id="IPR054612">
    <property type="entry name" value="Phage_capsid-like_C"/>
</dbReference>
<dbReference type="SUPFAM" id="SSF56563">
    <property type="entry name" value="Major capsid protein gp5"/>
    <property type="match status" value="1"/>
</dbReference>
<dbReference type="Proteomes" id="UP000241595">
    <property type="component" value="Unassembled WGS sequence"/>
</dbReference>
<reference evidence="3 4" key="1">
    <citation type="submission" date="2017-01" db="EMBL/GenBank/DDBJ databases">
        <authorList>
            <consortium name="Urmite Genomes"/>
        </authorList>
    </citation>
    <scope>NUCLEOTIDE SEQUENCE [LARGE SCALE GENOMIC DNA]</scope>
    <source>
        <strain evidence="3 4">AB308</strain>
    </source>
</reference>
<dbReference type="AlphaFoldDB" id="A0A2U3NKL4"/>
<dbReference type="Pfam" id="PF05065">
    <property type="entry name" value="Phage_capsid"/>
    <property type="match status" value="1"/>
</dbReference>
<dbReference type="InterPro" id="IPR024455">
    <property type="entry name" value="Phage_capsid"/>
</dbReference>
<feature type="domain" description="Phage capsid-like C-terminal" evidence="2">
    <location>
        <begin position="148"/>
        <end position="376"/>
    </location>
</feature>
<name>A0A2U3NKL4_9MYCO</name>
<comment type="subcellular location">
    <subcellularLocation>
        <location evidence="1">Virion</location>
    </subcellularLocation>
</comment>
<evidence type="ECO:0000259" key="2">
    <source>
        <dbReference type="Pfam" id="PF05065"/>
    </source>
</evidence>
<proteinExistence type="predicted"/>
<feature type="non-terminal residue" evidence="3">
    <location>
        <position position="1"/>
    </location>
</feature>
<evidence type="ECO:0000256" key="1">
    <source>
        <dbReference type="ARBA" id="ARBA00004328"/>
    </source>
</evidence>
<organism evidence="3 4">
    <name type="scientific">Mycobacterium terramassiliense</name>
    <dbReference type="NCBI Taxonomy" id="1841859"/>
    <lineage>
        <taxon>Bacteria</taxon>
        <taxon>Bacillati</taxon>
        <taxon>Actinomycetota</taxon>
        <taxon>Actinomycetes</taxon>
        <taxon>Mycobacteriales</taxon>
        <taxon>Mycobacteriaceae</taxon>
        <taxon>Mycobacterium</taxon>
    </lineage>
</organism>
<sequence>LANFTDFENDAAYNALVAEFKAWEAECARHNLGKAFATRMGTNPAGIGTAPNTDSLYQLGAKGLGREVYPFGLPKDEVRKAYEVTAKGGNYIIKGHDFAETKTFTTVDSLLVPQQAPGVVPEYFEARLIDHLPVVPIGAPSYQFLQHQFADDTGGPDFVAEGTAKPQWNPTAEKVVVTAQKIAAYFDESSESRMDAPQWNSYLINTLFRLIQQKENHAILYGTVSSSLGIQGWSTLAGILTHDASGDPAGSTNLDSLELAINQLRIQSGVFANANLIIMSPTTWSATRRLKATTGQYIAGDPLHEAVTSAWGVPVVTTTAANDGDAFVVDTHKMGAILVRQGIETHMGYHGDGLIENILTTVAEERLTLATVIPSSVNYVTNLATS</sequence>
<keyword evidence="4" id="KW-1185">Reference proteome</keyword>
<dbReference type="EMBL" id="FTRV01000017">
    <property type="protein sequence ID" value="SPM32040.1"/>
    <property type="molecule type" value="Genomic_DNA"/>
</dbReference>
<protein>
    <submittedName>
        <fullName evidence="3">Major capsid protein</fullName>
    </submittedName>
</protein>
<dbReference type="Gene3D" id="3.30.2320.10">
    <property type="entry name" value="hypothetical protein PF0899 domain"/>
    <property type="match status" value="1"/>
</dbReference>
<evidence type="ECO:0000313" key="4">
    <source>
        <dbReference type="Proteomes" id="UP000241595"/>
    </source>
</evidence>